<feature type="domain" description="Ion transport" evidence="10">
    <location>
        <begin position="1180"/>
        <end position="1435"/>
    </location>
</feature>
<feature type="transmembrane region" description="Helical" evidence="9">
    <location>
        <begin position="1405"/>
        <end position="1430"/>
    </location>
</feature>
<dbReference type="GO" id="GO:0005261">
    <property type="term" value="F:monoatomic cation channel activity"/>
    <property type="evidence" value="ECO:0007669"/>
    <property type="project" value="TreeGrafter"/>
</dbReference>
<evidence type="ECO:0000256" key="1">
    <source>
        <dbReference type="ARBA" id="ARBA00004141"/>
    </source>
</evidence>
<evidence type="ECO:0000256" key="5">
    <source>
        <dbReference type="ARBA" id="ARBA00023065"/>
    </source>
</evidence>
<feature type="domain" description="TRPM-like" evidence="12">
    <location>
        <begin position="761"/>
        <end position="893"/>
    </location>
</feature>
<evidence type="ECO:0000259" key="11">
    <source>
        <dbReference type="Pfam" id="PF18139"/>
    </source>
</evidence>
<evidence type="ECO:0000256" key="8">
    <source>
        <dbReference type="SAM" id="MobiDB-lite"/>
    </source>
</evidence>
<keyword evidence="6 9" id="KW-0472">Membrane</keyword>
<feature type="compositionally biased region" description="Polar residues" evidence="8">
    <location>
        <begin position="1018"/>
        <end position="1056"/>
    </location>
</feature>
<evidence type="ECO:0000313" key="13">
    <source>
        <dbReference type="EMBL" id="KHN71877.1"/>
    </source>
</evidence>
<dbReference type="OrthoDB" id="301415at2759"/>
<feature type="domain" description="TRPM-like" evidence="12">
    <location>
        <begin position="558"/>
        <end position="683"/>
    </location>
</feature>
<evidence type="ECO:0000259" key="10">
    <source>
        <dbReference type="Pfam" id="PF00520"/>
    </source>
</evidence>
<reference evidence="13 14" key="1">
    <citation type="submission" date="2014-11" db="EMBL/GenBank/DDBJ databases">
        <title>Genetic blueprint of the zoonotic pathogen Toxocara canis.</title>
        <authorList>
            <person name="Zhu X.-Q."/>
            <person name="Korhonen P.K."/>
            <person name="Cai H."/>
            <person name="Young N.D."/>
            <person name="Nejsum P."/>
            <person name="von Samson-Himmelstjerna G."/>
            <person name="Boag P.R."/>
            <person name="Tan P."/>
            <person name="Li Q."/>
            <person name="Min J."/>
            <person name="Yang Y."/>
            <person name="Wang X."/>
            <person name="Fang X."/>
            <person name="Hall R.S."/>
            <person name="Hofmann A."/>
            <person name="Sternberg P.W."/>
            <person name="Jex A.R."/>
            <person name="Gasser R.B."/>
        </authorList>
    </citation>
    <scope>NUCLEOTIDE SEQUENCE [LARGE SCALE GENOMIC DNA]</scope>
    <source>
        <strain evidence="13">PN_DK_2014</strain>
    </source>
</reference>
<dbReference type="OMA" id="RVILACN"/>
<accession>A0A0B2URX6</accession>
<feature type="region of interest" description="Disordered" evidence="8">
    <location>
        <begin position="945"/>
        <end position="1111"/>
    </location>
</feature>
<proteinExistence type="predicted"/>
<organism evidence="13 14">
    <name type="scientific">Toxocara canis</name>
    <name type="common">Canine roundworm</name>
    <dbReference type="NCBI Taxonomy" id="6265"/>
    <lineage>
        <taxon>Eukaryota</taxon>
        <taxon>Metazoa</taxon>
        <taxon>Ecdysozoa</taxon>
        <taxon>Nematoda</taxon>
        <taxon>Chromadorea</taxon>
        <taxon>Rhabditida</taxon>
        <taxon>Spirurina</taxon>
        <taxon>Ascaridomorpha</taxon>
        <taxon>Ascaridoidea</taxon>
        <taxon>Toxocaridae</taxon>
        <taxon>Toxocara</taxon>
    </lineage>
</organism>
<dbReference type="Pfam" id="PF25508">
    <property type="entry name" value="TRPM2"/>
    <property type="match status" value="2"/>
</dbReference>
<feature type="compositionally biased region" description="Acidic residues" evidence="8">
    <location>
        <begin position="968"/>
        <end position="981"/>
    </location>
</feature>
<evidence type="ECO:0000256" key="6">
    <source>
        <dbReference type="ARBA" id="ARBA00023136"/>
    </source>
</evidence>
<dbReference type="GO" id="GO:0005886">
    <property type="term" value="C:plasma membrane"/>
    <property type="evidence" value="ECO:0007669"/>
    <property type="project" value="TreeGrafter"/>
</dbReference>
<keyword evidence="3 9" id="KW-0812">Transmembrane</keyword>
<dbReference type="InterPro" id="IPR005821">
    <property type="entry name" value="Ion_trans_dom"/>
</dbReference>
<evidence type="ECO:0000256" key="9">
    <source>
        <dbReference type="SAM" id="Phobius"/>
    </source>
</evidence>
<evidence type="ECO:0000256" key="7">
    <source>
        <dbReference type="ARBA" id="ARBA00023303"/>
    </source>
</evidence>
<dbReference type="PANTHER" id="PTHR13800:SF44">
    <property type="entry name" value="TRANSIENT RECEPTOR POTENTIAL CHANNEL"/>
    <property type="match status" value="1"/>
</dbReference>
<dbReference type="GO" id="GO:0030001">
    <property type="term" value="P:metal ion transport"/>
    <property type="evidence" value="ECO:0007669"/>
    <property type="project" value="TreeGrafter"/>
</dbReference>
<dbReference type="Proteomes" id="UP000031036">
    <property type="component" value="Unassembled WGS sequence"/>
</dbReference>
<sequence>MYSRLPTSEPPSTSTHNENGCEEEDEKKYWKTLRKTRKAMMMGTAAPPKHVHCNDWREMLALTVNSISTTNAQVAASSPTLEDMHLSSSGGTANSAGALPSISGTMHIRARVPSSLSLRNNSWIEQVFKKRECAKFIPSNKYPNKCGCGRLKHLHSAEALSACHYSTSNTLLSAPSLDKRLMRSDDDPDQEMTGADSEGRRTSRSLSAKWTIRKHTVVLPTDSYGTIEFQGGPHPYKAQYLRLNVETDPADIMYLFENIWEMPPPKLIITVHGGITNFDLQPKLARVFRKGLLKAAKTTGAWIITSGINAGVVRHVAAALEGCGTLRSKIVSIGITPWGLIKKREDLIGQDTVVPYHPHSFSPKGRFAVLNNRHSYFLLVDNGTIGRYGADIILRKRLETYIAQKQKIGGGTRSVPVVCVVLEGGTCTVRAVLDYVTNTPRVPVVVCDGSGRAADLLAFAHQYIQEDGKLPEGIRPQLLHLVENVFGCDKQNAEKLLYELTMCAQQKHLMTVFRLGENQKQDVDHAILTALLKGQNLSAPDQLALALAWNRVDIARSDIFVLGQDWPKAALNNAMMEALINDRVDFVRLLLENGVSMHKFLTVSRLEELYNTDKGPPNTLYYIVRDVVKIRPGYRYRIPHIGLAIEKLMGSGFRSSYTSDAFRAKYSSFRNKIKVMRKKEREQLARASASSENYTGIPSAPITSDPALTDTVMAALSGSRALSNHILWRSAFRRDNPVSGFNSMLPSTMKDNKDTIVDIEDDSMHMTFEEREDDFRYPFSELFLWAVLTKRQEMALCMWQHGEEAMAKALVACRLYKSLAQEAAEDYLEVEICEELRQYAEEFRKLSLELLEHCYQHDDAQTLQLLTYELSNWGNETCLSLSVMVNNKQFLAHPCCQILLADLWHGGLRMRSHSNLKVVLGLLCPFTIFLLEFKSREELMLQPQTAAEHEDDINESSSSSSSSSESDSSSDSDYSSDEDSVQGDQDGERRKNSSSSVQSLNLAGLFQSRRKRAKQQGKDVNTSSTIANGHLSTPQQYGETVATPTAATGNTGQSGDPSEPGRRKRAISIQSNHSHQLFGGGRRGASRQSSNSKSCKHDHRHRHHADNASMSHVPNGLCSRFVTAHRKDTTSNDNELNANNSNTLNNVFNLAAQNLQRTRPIKLRRRLYEFYVAPVTTFWAWSLSFIAFICCNTYTLLVKTPLEPTGLEWAIFVYMVAFGLEHFRKYLMAEPDTFLEKAKYFFNNIWNLLTTIALVSYFFGFILRASPSTSSSWGRVILACNSVLWSVKLLDFMSVHPRMGPYITMAGKMIQNMTYIVVLLTVTLLAFGLARQSITYPNEEWHWMLLRNIFYKPYFMLYGEVYADEIDTCGDEAWDRHMEDGIPISQIHNGSFGSPCVPGYWVPPLLMTIFLLIANILLISMLLAIFNNIFDQTDKISKEIWLFQRYRQVMEYESTPFLPPPFTPIYHLWMAVKYLRINRGCRPKHNSKSKTNLFDFTLKLFLNDDQVEKLHDFEEDCMEDLAREKEFKKNTSSEERIHRTAERTDQMIVRLNDLTAKGSMLKSNVRELDSRLEVIENRQSEILDCLRQIANAMPMLVGKTSQMGVVRSPSIPPAITIDEEPEEQQSAPPPLDTIVTTAISSGTNVAASTPAPPVTITRPECFGEPTGLVKRRIRTITATGVDDVMPASPLAKERMRHFGSLVSLDPNILSQMNNSPGSLIGRKNNCGSIRRPRRHDEYTSITDAIHIADLLPQPMNLNEKSRTYSEQSTMCCHATENDEEDEMVDEDDDEEVHEEHFDGAETPTTSLKRAKESFVRRQNSVLREYEEEITERMRDAICHHQSAKGSILDSIAIEMVNDDEDADEADAGSLTEPELKDLADEDDEMTSSKEYIEFFVSKHPESESISSMPSIPSRHSSLRTRAKAQHENDSNACCSLTVLASTSPLQTGSCHTTTTHADIERKSSRESDDEMVSRV</sequence>
<feature type="compositionally biased region" description="Basic and acidic residues" evidence="8">
    <location>
        <begin position="1957"/>
        <end position="1975"/>
    </location>
</feature>
<evidence type="ECO:0000256" key="3">
    <source>
        <dbReference type="ARBA" id="ARBA00022692"/>
    </source>
</evidence>
<keyword evidence="2" id="KW-0813">Transport</keyword>
<dbReference type="InterPro" id="IPR041491">
    <property type="entry name" value="TRPM_SLOG"/>
</dbReference>
<feature type="compositionally biased region" description="Polar residues" evidence="8">
    <location>
        <begin position="1945"/>
        <end position="1956"/>
    </location>
</feature>
<keyword evidence="14" id="KW-1185">Reference proteome</keyword>
<dbReference type="STRING" id="6265.A0A0B2URX6"/>
<dbReference type="InterPro" id="IPR050927">
    <property type="entry name" value="TRPM"/>
</dbReference>
<comment type="caution">
    <text evidence="13">The sequence shown here is derived from an EMBL/GenBank/DDBJ whole genome shotgun (WGS) entry which is preliminary data.</text>
</comment>
<name>A0A0B2URX6_TOXCA</name>
<dbReference type="Pfam" id="PF00520">
    <property type="entry name" value="Ion_trans"/>
    <property type="match status" value="1"/>
</dbReference>
<dbReference type="InterPro" id="IPR057366">
    <property type="entry name" value="TRPM-like"/>
</dbReference>
<feature type="compositionally biased region" description="Basic residues" evidence="8">
    <location>
        <begin position="1094"/>
        <end position="1104"/>
    </location>
</feature>
<keyword evidence="13" id="KW-0675">Receptor</keyword>
<feature type="region of interest" description="Disordered" evidence="8">
    <location>
        <begin position="1"/>
        <end position="27"/>
    </location>
</feature>
<keyword evidence="7" id="KW-0407">Ion channel</keyword>
<dbReference type="PANTHER" id="PTHR13800">
    <property type="entry name" value="TRANSIENT RECEPTOR POTENTIAL CATION CHANNEL, SUBFAMILY M, MEMBER 6"/>
    <property type="match status" value="1"/>
</dbReference>
<dbReference type="Pfam" id="PF18139">
    <property type="entry name" value="LSDAT_euk"/>
    <property type="match status" value="1"/>
</dbReference>
<keyword evidence="4 9" id="KW-1133">Transmembrane helix</keyword>
<feature type="region of interest" description="Disordered" evidence="8">
    <location>
        <begin position="181"/>
        <end position="205"/>
    </location>
</feature>
<feature type="transmembrane region" description="Helical" evidence="9">
    <location>
        <begin position="1272"/>
        <end position="1292"/>
    </location>
</feature>
<feature type="transmembrane region" description="Helical" evidence="9">
    <location>
        <begin position="1313"/>
        <end position="1334"/>
    </location>
</feature>
<feature type="domain" description="TRPM SLOG" evidence="11">
    <location>
        <begin position="238"/>
        <end position="503"/>
    </location>
</feature>
<protein>
    <submittedName>
        <fullName evidence="13">Transient receptor potential channel</fullName>
    </submittedName>
</protein>
<evidence type="ECO:0000256" key="4">
    <source>
        <dbReference type="ARBA" id="ARBA00022989"/>
    </source>
</evidence>
<gene>
    <name evidence="13" type="primary">gon-2</name>
    <name evidence="13" type="ORF">Tcan_06668</name>
</gene>
<feature type="transmembrane region" description="Helical" evidence="9">
    <location>
        <begin position="1245"/>
        <end position="1266"/>
    </location>
</feature>
<dbReference type="EMBL" id="JPKZ01016568">
    <property type="protein sequence ID" value="KHN71877.1"/>
    <property type="molecule type" value="Genomic_DNA"/>
</dbReference>
<feature type="compositionally biased region" description="Low complexity" evidence="8">
    <location>
        <begin position="955"/>
        <end position="967"/>
    </location>
</feature>
<evidence type="ECO:0000313" key="14">
    <source>
        <dbReference type="Proteomes" id="UP000031036"/>
    </source>
</evidence>
<keyword evidence="5" id="KW-0406">Ion transport</keyword>
<comment type="subcellular location">
    <subcellularLocation>
        <location evidence="1">Membrane</location>
        <topology evidence="1">Multi-pass membrane protein</topology>
    </subcellularLocation>
</comment>
<evidence type="ECO:0000256" key="2">
    <source>
        <dbReference type="ARBA" id="ARBA00022448"/>
    </source>
</evidence>
<evidence type="ECO:0000259" key="12">
    <source>
        <dbReference type="Pfam" id="PF25508"/>
    </source>
</evidence>
<feature type="region of interest" description="Disordered" evidence="8">
    <location>
        <begin position="1945"/>
        <end position="1975"/>
    </location>
</feature>
<feature type="transmembrane region" description="Helical" evidence="9">
    <location>
        <begin position="1170"/>
        <end position="1195"/>
    </location>
</feature>